<evidence type="ECO:0000256" key="1">
    <source>
        <dbReference type="ARBA" id="ARBA00004127"/>
    </source>
</evidence>
<dbReference type="EMBL" id="QKWK01000014">
    <property type="protein sequence ID" value="TXT04780.1"/>
    <property type="molecule type" value="Genomic_DNA"/>
</dbReference>
<keyword evidence="2 6" id="KW-0813">Transport</keyword>
<dbReference type="InterPro" id="IPR050495">
    <property type="entry name" value="ATG22/LtaA_families"/>
</dbReference>
<comment type="subcellular location">
    <subcellularLocation>
        <location evidence="1">Endomembrane system</location>
        <topology evidence="1">Multi-pass membrane protein</topology>
    </subcellularLocation>
    <subcellularLocation>
        <location evidence="6">Vacuole membrane</location>
        <topology evidence="6">Multi-pass membrane protein</topology>
    </subcellularLocation>
</comment>
<sequence length="418" mass="44962">MASRASIDHTSIDDKVVPEVIEAVPAPAPASVLTDDEATLFASPLPITGERKTTTRKELWSWYLYYVGNSGLGPFNFAISAWQNLLYQAGWDPALPRGTAPCGSDTGCVLEAYGHVRDINSIVYITNGLSFASQAVLFLIIGSFADYGTWRPHITTGFTVLAWAVSFGWLGVMTPDKWRSGTALYILGLIGYQGALTFWTAAFPGLARDLPEMQDSEHELAAGQIDQATFEKRDMLQRNRLANVSFFVCSVGELVVLAILAGILVAIITDAPDSNTKALSYVCAYSAGVWSELAAAASGGFPNPHSHLRDPVAAVRAVPAGQQAAAEHYLRDRRRQADLPRVPPLPPPAPDLHLPRGLLFAWRLSQHARHGHCDAPERGGVVRHEDAQLVSQRGVSTHTPASSSTASAPRPSVSESSG</sequence>
<evidence type="ECO:0000256" key="7">
    <source>
        <dbReference type="SAM" id="MobiDB-lite"/>
    </source>
</evidence>
<dbReference type="PANTHER" id="PTHR23519">
    <property type="entry name" value="AUTOPHAGY-RELATED PROTEIN 22"/>
    <property type="match status" value="1"/>
</dbReference>
<proteinExistence type="inferred from homology"/>
<evidence type="ECO:0000313" key="9">
    <source>
        <dbReference type="Proteomes" id="UP000473826"/>
    </source>
</evidence>
<dbReference type="OrthoDB" id="42657at2759"/>
<feature type="transmembrane region" description="Helical" evidence="6">
    <location>
        <begin position="153"/>
        <end position="172"/>
    </location>
</feature>
<evidence type="ECO:0000256" key="5">
    <source>
        <dbReference type="ARBA" id="ARBA00023136"/>
    </source>
</evidence>
<evidence type="ECO:0000256" key="6">
    <source>
        <dbReference type="RuleBase" id="RU363073"/>
    </source>
</evidence>
<protein>
    <recommendedName>
        <fullName evidence="6">Autophagy-related protein</fullName>
    </recommendedName>
</protein>
<dbReference type="InterPro" id="IPR024671">
    <property type="entry name" value="Atg22-like"/>
</dbReference>
<dbReference type="Pfam" id="PF11700">
    <property type="entry name" value="ATG22"/>
    <property type="match status" value="1"/>
</dbReference>
<keyword evidence="5 6" id="KW-0472">Membrane</keyword>
<comment type="similarity">
    <text evidence="6">Belongs to the ATG22 family.</text>
</comment>
<feature type="region of interest" description="Disordered" evidence="7">
    <location>
        <begin position="391"/>
        <end position="418"/>
    </location>
</feature>
<dbReference type="GO" id="GO:0005774">
    <property type="term" value="C:vacuolar membrane"/>
    <property type="evidence" value="ECO:0007669"/>
    <property type="project" value="UniProtKB-SubCell"/>
</dbReference>
<comment type="function">
    <text evidence="6">Vacuolar effluxer which mediate the efflux of amino acids resulting from autophagic degradation. The release of autophagic amino acids allows the maintenance of protein synthesis and viability during nitrogen starvation.</text>
</comment>
<accession>A0A7D8YWH4</accession>
<reference evidence="8 9" key="1">
    <citation type="journal article" date="2019" name="PLoS Genet.">
        <title>Convergent evolution of linked mating-type loci in basidiomycete fungi.</title>
        <authorList>
            <person name="Sun S."/>
            <person name="Coelho M.A."/>
            <person name="Heitman J."/>
            <person name="Nowrousian M."/>
        </authorList>
    </citation>
    <scope>NUCLEOTIDE SEQUENCE [LARGE SCALE GENOMIC DNA]</scope>
    <source>
        <strain evidence="8 9">CBS 4282</strain>
    </source>
</reference>
<dbReference type="PANTHER" id="PTHR23519:SF5">
    <property type="entry name" value="AUTOPHAGY-RELATED PROTEIN"/>
    <property type="match status" value="1"/>
</dbReference>
<dbReference type="GO" id="GO:0006865">
    <property type="term" value="P:amino acid transport"/>
    <property type="evidence" value="ECO:0007669"/>
    <property type="project" value="UniProtKB-KW"/>
</dbReference>
<evidence type="ECO:0000313" key="8">
    <source>
        <dbReference type="EMBL" id="TXT04780.1"/>
    </source>
</evidence>
<evidence type="ECO:0000256" key="4">
    <source>
        <dbReference type="ARBA" id="ARBA00022989"/>
    </source>
</evidence>
<dbReference type="GO" id="GO:0012505">
    <property type="term" value="C:endomembrane system"/>
    <property type="evidence" value="ECO:0007669"/>
    <property type="project" value="UniProtKB-SubCell"/>
</dbReference>
<feature type="transmembrane region" description="Helical" evidence="6">
    <location>
        <begin position="122"/>
        <end position="141"/>
    </location>
</feature>
<dbReference type="AlphaFoldDB" id="A0A7D8YWH4"/>
<keyword evidence="6" id="KW-0926">Vacuole</keyword>
<organism evidence="8 9">
    <name type="scientific">Vanrija humicola</name>
    <name type="common">Yeast</name>
    <name type="synonym">Cryptococcus humicola</name>
    <dbReference type="NCBI Taxonomy" id="5417"/>
    <lineage>
        <taxon>Eukaryota</taxon>
        <taxon>Fungi</taxon>
        <taxon>Dikarya</taxon>
        <taxon>Basidiomycota</taxon>
        <taxon>Agaricomycotina</taxon>
        <taxon>Tremellomycetes</taxon>
        <taxon>Trichosporonales</taxon>
        <taxon>Trichosporonaceae</taxon>
        <taxon>Vanrija</taxon>
    </lineage>
</organism>
<keyword evidence="6" id="KW-0072">Autophagy</keyword>
<comment type="caution">
    <text evidence="8">The sequence shown here is derived from an EMBL/GenBank/DDBJ whole genome shotgun (WGS) entry which is preliminary data.</text>
</comment>
<dbReference type="GO" id="GO:0006914">
    <property type="term" value="P:autophagy"/>
    <property type="evidence" value="ECO:0007669"/>
    <property type="project" value="UniProtKB-KW"/>
</dbReference>
<keyword evidence="6" id="KW-0029">Amino-acid transport</keyword>
<keyword evidence="4 6" id="KW-1133">Transmembrane helix</keyword>
<name>A0A7D8YWH4_VANHU</name>
<keyword evidence="3 6" id="KW-0812">Transmembrane</keyword>
<keyword evidence="9" id="KW-1185">Reference proteome</keyword>
<comment type="caution">
    <text evidence="6">Lacks conserved residue(s) required for the propagation of feature annotation.</text>
</comment>
<gene>
    <name evidence="8" type="ORF">VHUM_04048</name>
</gene>
<evidence type="ECO:0000256" key="3">
    <source>
        <dbReference type="ARBA" id="ARBA00022692"/>
    </source>
</evidence>
<dbReference type="Proteomes" id="UP000473826">
    <property type="component" value="Unassembled WGS sequence"/>
</dbReference>
<feature type="compositionally biased region" description="Low complexity" evidence="7">
    <location>
        <begin position="396"/>
        <end position="418"/>
    </location>
</feature>
<feature type="transmembrane region" description="Helical" evidence="6">
    <location>
        <begin position="184"/>
        <end position="207"/>
    </location>
</feature>
<feature type="transmembrane region" description="Helical" evidence="6">
    <location>
        <begin position="244"/>
        <end position="268"/>
    </location>
</feature>
<evidence type="ECO:0000256" key="2">
    <source>
        <dbReference type="ARBA" id="ARBA00022448"/>
    </source>
</evidence>